<reference evidence="1" key="1">
    <citation type="journal article" date="2023" name="Insect Mol. Biol.">
        <title>Genome sequencing provides insights into the evolution of gene families encoding plant cell wall-degrading enzymes in longhorned beetles.</title>
        <authorList>
            <person name="Shin N.R."/>
            <person name="Okamura Y."/>
            <person name="Kirsch R."/>
            <person name="Pauchet Y."/>
        </authorList>
    </citation>
    <scope>NUCLEOTIDE SEQUENCE</scope>
    <source>
        <strain evidence="1">MMC_N1</strain>
    </source>
</reference>
<evidence type="ECO:0000313" key="2">
    <source>
        <dbReference type="Proteomes" id="UP001162164"/>
    </source>
</evidence>
<keyword evidence="2" id="KW-1185">Reference proteome</keyword>
<feature type="non-terminal residue" evidence="1">
    <location>
        <position position="173"/>
    </location>
</feature>
<evidence type="ECO:0000313" key="1">
    <source>
        <dbReference type="EMBL" id="KAJ8978615.1"/>
    </source>
</evidence>
<name>A0ABQ9JKQ9_9CUCU</name>
<gene>
    <name evidence="1" type="ORF">NQ317_014543</name>
</gene>
<organism evidence="1 2">
    <name type="scientific">Molorchus minor</name>
    <dbReference type="NCBI Taxonomy" id="1323400"/>
    <lineage>
        <taxon>Eukaryota</taxon>
        <taxon>Metazoa</taxon>
        <taxon>Ecdysozoa</taxon>
        <taxon>Arthropoda</taxon>
        <taxon>Hexapoda</taxon>
        <taxon>Insecta</taxon>
        <taxon>Pterygota</taxon>
        <taxon>Neoptera</taxon>
        <taxon>Endopterygota</taxon>
        <taxon>Coleoptera</taxon>
        <taxon>Polyphaga</taxon>
        <taxon>Cucujiformia</taxon>
        <taxon>Chrysomeloidea</taxon>
        <taxon>Cerambycidae</taxon>
        <taxon>Lamiinae</taxon>
        <taxon>Monochamini</taxon>
        <taxon>Molorchus</taxon>
    </lineage>
</organism>
<dbReference type="Proteomes" id="UP001162164">
    <property type="component" value="Unassembled WGS sequence"/>
</dbReference>
<comment type="caution">
    <text evidence="1">The sequence shown here is derived from an EMBL/GenBank/DDBJ whole genome shotgun (WGS) entry which is preliminary data.</text>
</comment>
<accession>A0ABQ9JKQ9</accession>
<sequence>MVELYNKILALQSTILEQDIKFIAAPQACFTFETVIFDISRNKADDAKVFMTCNWALPQNTRSITLLPRGPTKVKFAGLSVIIEPFIREKVLLAIRSTRERPLRLNLVLLVIIWLASDLPTLLKNELNTVALSLSPDTCAPCKSVIMGIFVLTPFLPQLSFVISHNSFEDDFS</sequence>
<proteinExistence type="predicted"/>
<protein>
    <submittedName>
        <fullName evidence="1">Uncharacterized protein</fullName>
    </submittedName>
</protein>
<dbReference type="EMBL" id="JAPWTJ010000417">
    <property type="protein sequence ID" value="KAJ8978615.1"/>
    <property type="molecule type" value="Genomic_DNA"/>
</dbReference>